<dbReference type="EMBL" id="JAUSZI010000002">
    <property type="protein sequence ID" value="MDQ1029083.1"/>
    <property type="molecule type" value="Genomic_DNA"/>
</dbReference>
<sequence>MTPKGHPDMSLSRTRSRTLAAVGFLAATGLFLTACGPEDSAGADASSPAGASASPSSSATAGSPAASGGADSSEPPAGSDGTFSGTLTFLAPGKLLVGERAFWVAEDTVIQGAGICGDPETAGAENCTADQLDDTAKAGNTKAEVSIEKGIATKVFAAEGGGGDSSEAPAGSDGTFSGKLTFLAPGKLLVGERAFWVAEDTEIQGGDICGDPETAEAEKCTADDLDAAAEAGNLTVEVTIKKGIAERVTQK</sequence>
<name>A0ABU0SZU7_9ACTN</name>
<feature type="region of interest" description="Disordered" evidence="1">
    <location>
        <begin position="37"/>
        <end position="81"/>
    </location>
</feature>
<reference evidence="2 3" key="1">
    <citation type="submission" date="2023-07" db="EMBL/GenBank/DDBJ databases">
        <title>Comparative genomics of wheat-associated soil bacteria to identify genetic determinants of phenazine resistance.</title>
        <authorList>
            <person name="Mouncey N."/>
        </authorList>
    </citation>
    <scope>NUCLEOTIDE SEQUENCE [LARGE SCALE GENOMIC DNA]</scope>
    <source>
        <strain evidence="2 3">V2I4</strain>
    </source>
</reference>
<dbReference type="RefSeq" id="WP_307524094.1">
    <property type="nucleotide sequence ID" value="NZ_JAUSZI010000002.1"/>
</dbReference>
<protein>
    <recommendedName>
        <fullName evidence="4">Lipoprotein</fullName>
    </recommendedName>
</protein>
<feature type="compositionally biased region" description="Low complexity" evidence="1">
    <location>
        <begin position="37"/>
        <end position="79"/>
    </location>
</feature>
<evidence type="ECO:0000313" key="3">
    <source>
        <dbReference type="Proteomes" id="UP001230328"/>
    </source>
</evidence>
<dbReference type="Proteomes" id="UP001230328">
    <property type="component" value="Unassembled WGS sequence"/>
</dbReference>
<evidence type="ECO:0000313" key="2">
    <source>
        <dbReference type="EMBL" id="MDQ1029083.1"/>
    </source>
</evidence>
<organism evidence="2 3">
    <name type="scientific">Streptomyces umbrinus</name>
    <dbReference type="NCBI Taxonomy" id="67370"/>
    <lineage>
        <taxon>Bacteria</taxon>
        <taxon>Bacillati</taxon>
        <taxon>Actinomycetota</taxon>
        <taxon>Actinomycetes</taxon>
        <taxon>Kitasatosporales</taxon>
        <taxon>Streptomycetaceae</taxon>
        <taxon>Streptomyces</taxon>
        <taxon>Streptomyces phaeochromogenes group</taxon>
    </lineage>
</organism>
<evidence type="ECO:0008006" key="4">
    <source>
        <dbReference type="Google" id="ProtNLM"/>
    </source>
</evidence>
<dbReference type="PROSITE" id="PS51257">
    <property type="entry name" value="PROKAR_LIPOPROTEIN"/>
    <property type="match status" value="1"/>
</dbReference>
<accession>A0ABU0SZU7</accession>
<comment type="caution">
    <text evidence="2">The sequence shown here is derived from an EMBL/GenBank/DDBJ whole genome shotgun (WGS) entry which is preliminary data.</text>
</comment>
<proteinExistence type="predicted"/>
<keyword evidence="3" id="KW-1185">Reference proteome</keyword>
<evidence type="ECO:0000256" key="1">
    <source>
        <dbReference type="SAM" id="MobiDB-lite"/>
    </source>
</evidence>
<gene>
    <name evidence="2" type="ORF">QF035_006665</name>
</gene>